<dbReference type="Pfam" id="PF07883">
    <property type="entry name" value="Cupin_2"/>
    <property type="match status" value="1"/>
</dbReference>
<accession>A0ABW0QLM6</accession>
<evidence type="ECO:0000259" key="2">
    <source>
        <dbReference type="Pfam" id="PF07883"/>
    </source>
</evidence>
<dbReference type="Gene3D" id="2.60.120.10">
    <property type="entry name" value="Jelly Rolls"/>
    <property type="match status" value="1"/>
</dbReference>
<keyword evidence="1" id="KW-0732">Signal</keyword>
<dbReference type="EMBL" id="JBHSNF010000001">
    <property type="protein sequence ID" value="MFC5525383.1"/>
    <property type="molecule type" value="Genomic_DNA"/>
</dbReference>
<evidence type="ECO:0000313" key="4">
    <source>
        <dbReference type="Proteomes" id="UP001596114"/>
    </source>
</evidence>
<dbReference type="InterPro" id="IPR013096">
    <property type="entry name" value="Cupin_2"/>
</dbReference>
<dbReference type="SUPFAM" id="SSF51182">
    <property type="entry name" value="RmlC-like cupins"/>
    <property type="match status" value="1"/>
</dbReference>
<feature type="domain" description="Cupin type-2" evidence="2">
    <location>
        <begin position="56"/>
        <end position="97"/>
    </location>
</feature>
<dbReference type="PANTHER" id="PTHR38599:SF1">
    <property type="entry name" value="CUPIN DOMAIN PROTEIN (AFU_ORTHOLOGUE AFUA_3G13620)"/>
    <property type="match status" value="1"/>
</dbReference>
<dbReference type="Proteomes" id="UP001596114">
    <property type="component" value="Unassembled WGS sequence"/>
</dbReference>
<evidence type="ECO:0000313" key="3">
    <source>
        <dbReference type="EMBL" id="MFC5525383.1"/>
    </source>
</evidence>
<dbReference type="InterPro" id="IPR014710">
    <property type="entry name" value="RmlC-like_jellyroll"/>
</dbReference>
<comment type="caution">
    <text evidence="3">The sequence shown here is derived from an EMBL/GenBank/DDBJ whole genome shotgun (WGS) entry which is preliminary data.</text>
</comment>
<protein>
    <submittedName>
        <fullName evidence="3">Cupin domain-containing protein</fullName>
    </submittedName>
</protein>
<feature type="signal peptide" evidence="1">
    <location>
        <begin position="1"/>
        <end position="27"/>
    </location>
</feature>
<dbReference type="PANTHER" id="PTHR38599">
    <property type="entry name" value="CUPIN DOMAIN PROTEIN (AFU_ORTHOLOGUE AFUA_3G13620)"/>
    <property type="match status" value="1"/>
</dbReference>
<evidence type="ECO:0000256" key="1">
    <source>
        <dbReference type="SAM" id="SignalP"/>
    </source>
</evidence>
<name>A0ABW0QLM6_9GAMM</name>
<sequence>MKSRSLRLPLAALFLATALAPGHPLLAHEGGGGESHQLLMVQPIAETGGRHVVMVTVSYAPGQVSQPHVHPGPVFAYVLEGSVVSQLEGQSAHLHQGPELV</sequence>
<dbReference type="InterPro" id="IPR011051">
    <property type="entry name" value="RmlC_Cupin_sf"/>
</dbReference>
<dbReference type="RefSeq" id="WP_377318414.1">
    <property type="nucleotide sequence ID" value="NZ_JBHSNF010000001.1"/>
</dbReference>
<proteinExistence type="predicted"/>
<organism evidence="3 4">
    <name type="scientific">Rhodanobacter ginsengisoli</name>
    <dbReference type="NCBI Taxonomy" id="418646"/>
    <lineage>
        <taxon>Bacteria</taxon>
        <taxon>Pseudomonadati</taxon>
        <taxon>Pseudomonadota</taxon>
        <taxon>Gammaproteobacteria</taxon>
        <taxon>Lysobacterales</taxon>
        <taxon>Rhodanobacteraceae</taxon>
        <taxon>Rhodanobacter</taxon>
    </lineage>
</organism>
<keyword evidence="4" id="KW-1185">Reference proteome</keyword>
<gene>
    <name evidence="3" type="ORF">ACFPPA_06465</name>
</gene>
<reference evidence="4" key="1">
    <citation type="journal article" date="2019" name="Int. J. Syst. Evol. Microbiol.">
        <title>The Global Catalogue of Microorganisms (GCM) 10K type strain sequencing project: providing services to taxonomists for standard genome sequencing and annotation.</title>
        <authorList>
            <consortium name="The Broad Institute Genomics Platform"/>
            <consortium name="The Broad Institute Genome Sequencing Center for Infectious Disease"/>
            <person name="Wu L."/>
            <person name="Ma J."/>
        </authorList>
    </citation>
    <scope>NUCLEOTIDE SEQUENCE [LARGE SCALE GENOMIC DNA]</scope>
    <source>
        <strain evidence="4">CGMCC 1.16619</strain>
    </source>
</reference>
<feature type="chain" id="PRO_5046006890" evidence="1">
    <location>
        <begin position="28"/>
        <end position="101"/>
    </location>
</feature>